<dbReference type="SUPFAM" id="SSF53098">
    <property type="entry name" value="Ribonuclease H-like"/>
    <property type="match status" value="1"/>
</dbReference>
<evidence type="ECO:0000313" key="9">
    <source>
        <dbReference type="Proteomes" id="UP000002419"/>
    </source>
</evidence>
<dbReference type="PROSITE" id="PS50994">
    <property type="entry name" value="INTEGRASE"/>
    <property type="match status" value="1"/>
</dbReference>
<dbReference type="PROSITE" id="PS50531">
    <property type="entry name" value="HTH_IS21"/>
    <property type="match status" value="1"/>
</dbReference>
<dbReference type="HOGENOM" id="CLU_020626_2_1_11"/>
<evidence type="ECO:0000256" key="5">
    <source>
        <dbReference type="SAM" id="MobiDB-lite"/>
    </source>
</evidence>
<organism evidence="8 9">
    <name type="scientific">Bifidobacterium longum (strain DJO10A)</name>
    <dbReference type="NCBI Taxonomy" id="205913"/>
    <lineage>
        <taxon>Bacteria</taxon>
        <taxon>Bacillati</taxon>
        <taxon>Actinomycetota</taxon>
        <taxon>Actinomycetes</taxon>
        <taxon>Bifidobacteriales</taxon>
        <taxon>Bifidobacteriaceae</taxon>
        <taxon>Bifidobacterium</taxon>
    </lineage>
</organism>
<accession>B3DNZ8</accession>
<protein>
    <submittedName>
        <fullName evidence="8">Transposase</fullName>
    </submittedName>
</protein>
<name>B3DNZ8_BIFLD</name>
<dbReference type="GO" id="GO:0015074">
    <property type="term" value="P:DNA integration"/>
    <property type="evidence" value="ECO:0007669"/>
    <property type="project" value="InterPro"/>
</dbReference>
<sequence>MAIPMPIVQDIRRLDRQGMSRAQIARRLHVDRGTVAKYADMEDCSPKPKADRRYGSKIDPYAHLVDEWLEADRLLPRKQRHTIRRVHDRLLAETDYDGEYSTTMRYVHRWREANRGVPDREGYVRLEWAAGSMQVDFGVARARIAGEMADVHCLVASLPYSNMRLCVALPGENAECLCHGLMLVFEHIGGVPPVIVMDNATGAGRRNAKGEVALTGVFSAFVAHYRLEVRFCNPYSGNEKGSVENAVGFLRRNLMVPPMRAESYGQLSRFMLERCDGLAASSYCPRLPDVPVAEVFDEERAALMPLPSTAFDPVRWESRTADKYGLVDIDSNRYLAGPDSARSKVLAAIRWDTVTLTSPATGELLAEYPRQYGRSRNVEDPALVLPRLAVKPRAWRESSIRPDVPDDIRAWLDSMDEKTLRESLKAIGDACRAAGFDPAMQACGEILRSNRDMGLHADSLTPIALRMRDGEWEYPGGIEEPDLSGYDRFITGTDDGGEERRASDPIR</sequence>
<keyword evidence="2" id="KW-0815">Transposition</keyword>
<dbReference type="RefSeq" id="WP_012472065.1">
    <property type="nucleotide sequence ID" value="NC_010816.1"/>
</dbReference>
<dbReference type="InterPro" id="IPR012337">
    <property type="entry name" value="RNaseH-like_sf"/>
</dbReference>
<dbReference type="PANTHER" id="PTHR35004">
    <property type="entry name" value="TRANSPOSASE RV3428C-RELATED"/>
    <property type="match status" value="1"/>
</dbReference>
<dbReference type="InterPro" id="IPR001584">
    <property type="entry name" value="Integrase_cat-core"/>
</dbReference>
<evidence type="ECO:0000256" key="3">
    <source>
        <dbReference type="ARBA" id="ARBA00023125"/>
    </source>
</evidence>
<dbReference type="GO" id="GO:0003677">
    <property type="term" value="F:DNA binding"/>
    <property type="evidence" value="ECO:0007669"/>
    <property type="project" value="UniProtKB-KW"/>
</dbReference>
<keyword evidence="3" id="KW-0238">DNA-binding</keyword>
<evidence type="ECO:0000256" key="2">
    <source>
        <dbReference type="ARBA" id="ARBA00022578"/>
    </source>
</evidence>
<dbReference type="GO" id="GO:0006310">
    <property type="term" value="P:DNA recombination"/>
    <property type="evidence" value="ECO:0007669"/>
    <property type="project" value="UniProtKB-KW"/>
</dbReference>
<dbReference type="Gene3D" id="3.30.420.10">
    <property type="entry name" value="Ribonuclease H-like superfamily/Ribonuclease H"/>
    <property type="match status" value="1"/>
</dbReference>
<dbReference type="InterPro" id="IPR054353">
    <property type="entry name" value="IstA-like_C"/>
</dbReference>
<evidence type="ECO:0000259" key="6">
    <source>
        <dbReference type="PROSITE" id="PS50531"/>
    </source>
</evidence>
<feature type="compositionally biased region" description="Basic and acidic residues" evidence="5">
    <location>
        <begin position="498"/>
        <end position="507"/>
    </location>
</feature>
<feature type="region of interest" description="Disordered" evidence="5">
    <location>
        <begin position="477"/>
        <end position="507"/>
    </location>
</feature>
<dbReference type="NCBIfam" id="NF033546">
    <property type="entry name" value="transpos_IS21"/>
    <property type="match status" value="1"/>
</dbReference>
<feature type="domain" description="Integrase catalytic" evidence="7">
    <location>
        <begin position="114"/>
        <end position="299"/>
    </location>
</feature>
<dbReference type="EMBL" id="CP000605">
    <property type="protein sequence ID" value="ACD98857.1"/>
    <property type="molecule type" value="Genomic_DNA"/>
</dbReference>
<reference evidence="8 9" key="1">
    <citation type="journal article" date="2006" name="Appl. Environ. Microbiol.">
        <title>Sequence analysis of two cryptic plasmids from Bifidobacterium longum DJO10A and construction of a shuttle cloning vector.</title>
        <authorList>
            <person name="Lee J.H."/>
            <person name="O'Sullivan D.J."/>
        </authorList>
    </citation>
    <scope>NUCLEOTIDE SEQUENCE [LARGE SCALE GENOMIC DNA]</scope>
    <source>
        <strain evidence="8 9">DJO10A</strain>
    </source>
</reference>
<comment type="similarity">
    <text evidence="1">Belongs to the transposase IS21/IS408/IS1162 family.</text>
</comment>
<dbReference type="Proteomes" id="UP000002419">
    <property type="component" value="Chromosome"/>
</dbReference>
<dbReference type="InterPro" id="IPR036397">
    <property type="entry name" value="RNaseH_sf"/>
</dbReference>
<dbReference type="InterPro" id="IPR017894">
    <property type="entry name" value="HTH_IS21_transposase_type"/>
</dbReference>
<evidence type="ECO:0000256" key="4">
    <source>
        <dbReference type="ARBA" id="ARBA00023172"/>
    </source>
</evidence>
<feature type="domain" description="HTH IS21-type" evidence="6">
    <location>
        <begin position="6"/>
        <end position="69"/>
    </location>
</feature>
<dbReference type="AlphaFoldDB" id="B3DNZ8"/>
<dbReference type="Pfam" id="PF22483">
    <property type="entry name" value="Mu-transpos_C_2"/>
    <property type="match status" value="1"/>
</dbReference>
<keyword evidence="4" id="KW-0233">DNA recombination</keyword>
<dbReference type="PANTHER" id="PTHR35004:SF7">
    <property type="entry name" value="INTEGRASE PROTEIN"/>
    <property type="match status" value="1"/>
</dbReference>
<evidence type="ECO:0000259" key="7">
    <source>
        <dbReference type="PROSITE" id="PS50994"/>
    </source>
</evidence>
<proteinExistence type="inferred from homology"/>
<evidence type="ECO:0000256" key="1">
    <source>
        <dbReference type="ARBA" id="ARBA00009277"/>
    </source>
</evidence>
<reference evidence="8 9" key="2">
    <citation type="journal article" date="2008" name="BMC Genomics">
        <title>Comparative genomic analysis of the gut bacterium Bifidobacterium longum reveals loci susceptible to deletion during pure culture growth.</title>
        <authorList>
            <person name="Lee J.H."/>
            <person name="Karamychev V.N."/>
            <person name="Kozyavkin S.A."/>
            <person name="Mills D."/>
            <person name="Pavlov A.R."/>
            <person name="Pavlova N.V."/>
            <person name="Polouchine N.N."/>
            <person name="Richardson P.M."/>
            <person name="Shakhova V.V."/>
            <person name="Slesarev A.I."/>
            <person name="Weimer B."/>
            <person name="O'Sullivan D.J."/>
        </authorList>
    </citation>
    <scope>NUCLEOTIDE SEQUENCE [LARGE SCALE GENOMIC DNA]</scope>
    <source>
        <strain evidence="8 9">DJO10A</strain>
    </source>
</reference>
<gene>
    <name evidence="8" type="ordered locus">BLD_1412</name>
</gene>
<evidence type="ECO:0000313" key="8">
    <source>
        <dbReference type="EMBL" id="ACD98857.1"/>
    </source>
</evidence>
<dbReference type="GO" id="GO:0032196">
    <property type="term" value="P:transposition"/>
    <property type="evidence" value="ECO:0007669"/>
    <property type="project" value="UniProtKB-KW"/>
</dbReference>
<dbReference type="KEGG" id="blj:BLD_1412"/>